<organism evidence="3 4">
    <name type="scientific">Halopseudomonas salina</name>
    <dbReference type="NCBI Taxonomy" id="1323744"/>
    <lineage>
        <taxon>Bacteria</taxon>
        <taxon>Pseudomonadati</taxon>
        <taxon>Pseudomonadota</taxon>
        <taxon>Gammaproteobacteria</taxon>
        <taxon>Pseudomonadales</taxon>
        <taxon>Pseudomonadaceae</taxon>
        <taxon>Halopseudomonas</taxon>
    </lineage>
</organism>
<dbReference type="RefSeq" id="WP_150278222.1">
    <property type="nucleotide sequence ID" value="NZ_BMFF01000003.1"/>
</dbReference>
<protein>
    <submittedName>
        <fullName evidence="3">Amidase</fullName>
    </submittedName>
</protein>
<evidence type="ECO:0000256" key="1">
    <source>
        <dbReference type="ARBA" id="ARBA00009199"/>
    </source>
</evidence>
<evidence type="ECO:0000313" key="3">
    <source>
        <dbReference type="EMBL" id="GGD01113.1"/>
    </source>
</evidence>
<dbReference type="InterPro" id="IPR023631">
    <property type="entry name" value="Amidase_dom"/>
</dbReference>
<dbReference type="PROSITE" id="PS00571">
    <property type="entry name" value="AMIDASES"/>
    <property type="match status" value="1"/>
</dbReference>
<dbReference type="Proteomes" id="UP000638188">
    <property type="component" value="Unassembled WGS sequence"/>
</dbReference>
<accession>A0ABQ1PQD9</accession>
<dbReference type="InterPro" id="IPR036928">
    <property type="entry name" value="AS_sf"/>
</dbReference>
<dbReference type="InterPro" id="IPR020556">
    <property type="entry name" value="Amidase_CS"/>
</dbReference>
<evidence type="ECO:0000313" key="4">
    <source>
        <dbReference type="Proteomes" id="UP000638188"/>
    </source>
</evidence>
<dbReference type="SUPFAM" id="SSF75304">
    <property type="entry name" value="Amidase signature (AS) enzymes"/>
    <property type="match status" value="1"/>
</dbReference>
<feature type="domain" description="Amidase" evidence="2">
    <location>
        <begin position="30"/>
        <end position="478"/>
    </location>
</feature>
<dbReference type="Gene3D" id="3.90.1300.10">
    <property type="entry name" value="Amidase signature (AS) domain"/>
    <property type="match status" value="1"/>
</dbReference>
<evidence type="ECO:0000259" key="2">
    <source>
        <dbReference type="Pfam" id="PF01425"/>
    </source>
</evidence>
<proteinExistence type="inferred from homology"/>
<gene>
    <name evidence="3" type="ORF">GCM10007418_20480</name>
</gene>
<dbReference type="Pfam" id="PF01425">
    <property type="entry name" value="Amidase"/>
    <property type="match status" value="1"/>
</dbReference>
<reference evidence="4" key="1">
    <citation type="journal article" date="2019" name="Int. J. Syst. Evol. Microbiol.">
        <title>The Global Catalogue of Microorganisms (GCM) 10K type strain sequencing project: providing services to taxonomists for standard genome sequencing and annotation.</title>
        <authorList>
            <consortium name="The Broad Institute Genomics Platform"/>
            <consortium name="The Broad Institute Genome Sequencing Center for Infectious Disease"/>
            <person name="Wu L."/>
            <person name="Ma J."/>
        </authorList>
    </citation>
    <scope>NUCLEOTIDE SEQUENCE [LARGE SCALE GENOMIC DNA]</scope>
    <source>
        <strain evidence="4">CGMCC 1.12482</strain>
    </source>
</reference>
<sequence length="502" mass="54080">MPFTVQEYIESDATGLAEQIATETTSAGELLDIALEQYHRLNPKLNAVCQPMFELARDRTQQQLTGPLAGVPILIKDAIQDYAGLPTGNGSKVFSRIPATRHSHIVQRLLNAGAVIIGKTNTPELALKGVTDPQAFGHTRNPWDFTRTPGGSSGGSAAAVAAGMVPLAGANDGGGSIRIPAACCGLLGLRPSRGRVSVGPAHGEIWEGASSDLVVCRSVRDAALSMDILAGPNQGDPFVITSPQTSFRDLAARDPGVLRIGYTTRSPVDTPVHPEAVRAVENAVKTLQSLGHEVVEAEPDYNGQALARCYLNMYFGQVAATLDQARETGARDEDFELLTRALAAFGRGMTSASYINSHRQWNQFSQALGTFYQQHDLYLTPTIAHPPIRHEQAELPAGQTRALRWLLASGLLPILARWGAMDNMVEDMARKNLTYVPFTQLANLTGTPAISVPLHWTAEGLPLGVQFCGPSASEPLLLQLANQLEQAQPWAHRRPEMSRINQ</sequence>
<comment type="caution">
    <text evidence="3">The sequence shown here is derived from an EMBL/GenBank/DDBJ whole genome shotgun (WGS) entry which is preliminary data.</text>
</comment>
<comment type="similarity">
    <text evidence="1">Belongs to the amidase family.</text>
</comment>
<dbReference type="PANTHER" id="PTHR11895:SF7">
    <property type="entry name" value="GLUTAMYL-TRNA(GLN) AMIDOTRANSFERASE SUBUNIT A, MITOCHONDRIAL"/>
    <property type="match status" value="1"/>
</dbReference>
<keyword evidence="4" id="KW-1185">Reference proteome</keyword>
<name>A0ABQ1PQD9_9GAMM</name>
<dbReference type="PANTHER" id="PTHR11895">
    <property type="entry name" value="TRANSAMIDASE"/>
    <property type="match status" value="1"/>
</dbReference>
<dbReference type="EMBL" id="BMFF01000003">
    <property type="protein sequence ID" value="GGD01113.1"/>
    <property type="molecule type" value="Genomic_DNA"/>
</dbReference>
<dbReference type="InterPro" id="IPR000120">
    <property type="entry name" value="Amidase"/>
</dbReference>